<dbReference type="EMBL" id="FRCT01000001">
    <property type="protein sequence ID" value="SHM16224.1"/>
    <property type="molecule type" value="Genomic_DNA"/>
</dbReference>
<name>A0A1M7GIK6_RUMFL</name>
<dbReference type="Proteomes" id="UP000184394">
    <property type="component" value="Unassembled WGS sequence"/>
</dbReference>
<accession>A0A1M7GIK6</accession>
<protein>
    <submittedName>
        <fullName evidence="1">Uncharacterized protein</fullName>
    </submittedName>
</protein>
<proteinExistence type="predicted"/>
<reference evidence="1 2" key="1">
    <citation type="submission" date="2016-11" db="EMBL/GenBank/DDBJ databases">
        <authorList>
            <person name="Jaros S."/>
            <person name="Januszkiewicz K."/>
            <person name="Wedrychowicz H."/>
        </authorList>
    </citation>
    <scope>NUCLEOTIDE SEQUENCE [LARGE SCALE GENOMIC DNA]</scope>
    <source>
        <strain evidence="1 2">Y1</strain>
    </source>
</reference>
<gene>
    <name evidence="1" type="ORF">SAMN04487860_101332</name>
</gene>
<evidence type="ECO:0000313" key="1">
    <source>
        <dbReference type="EMBL" id="SHM16224.1"/>
    </source>
</evidence>
<dbReference type="AlphaFoldDB" id="A0A1M7GIK6"/>
<evidence type="ECO:0000313" key="2">
    <source>
        <dbReference type="Proteomes" id="UP000184394"/>
    </source>
</evidence>
<organism evidence="1 2">
    <name type="scientific">Ruminococcus flavefaciens</name>
    <dbReference type="NCBI Taxonomy" id="1265"/>
    <lineage>
        <taxon>Bacteria</taxon>
        <taxon>Bacillati</taxon>
        <taxon>Bacillota</taxon>
        <taxon>Clostridia</taxon>
        <taxon>Eubacteriales</taxon>
        <taxon>Oscillospiraceae</taxon>
        <taxon>Ruminococcus</taxon>
    </lineage>
</organism>
<sequence length="90" mass="10074">MGNEIYFKTALGGYNKDDVLAKIDAYTCLITAIDSAIMSDAAINAELLKIRHMPMKKAKCLFLPASGFSIRDVDEYIRELEKEIANKVML</sequence>
<dbReference type="OrthoDB" id="1822454at2"/>
<dbReference type="RefSeq" id="WP_072948048.1">
    <property type="nucleotide sequence ID" value="NZ_FRCT01000001.1"/>
</dbReference>